<evidence type="ECO:0000256" key="2">
    <source>
        <dbReference type="ARBA" id="ARBA00022475"/>
    </source>
</evidence>
<comment type="subcellular location">
    <subcellularLocation>
        <location evidence="1">Cell membrane</location>
        <topology evidence="1">Multi-pass membrane protein</topology>
    </subcellularLocation>
</comment>
<dbReference type="EMBL" id="CANL01000078">
    <property type="protein sequence ID" value="CCM65673.1"/>
    <property type="molecule type" value="Genomic_DNA"/>
</dbReference>
<dbReference type="InterPro" id="IPR000731">
    <property type="entry name" value="SSD"/>
</dbReference>
<proteinExistence type="predicted"/>
<accession>R4Z4L2</accession>
<keyword evidence="2" id="KW-1003">Cell membrane</keyword>
<dbReference type="PANTHER" id="PTHR33406:SF13">
    <property type="entry name" value="MEMBRANE PROTEIN YDFJ"/>
    <property type="match status" value="1"/>
</dbReference>
<feature type="transmembrane region" description="Helical" evidence="7">
    <location>
        <begin position="696"/>
        <end position="713"/>
    </location>
</feature>
<protein>
    <recommendedName>
        <fullName evidence="8">SSD domain-containing protein</fullName>
    </recommendedName>
</protein>
<evidence type="ECO:0000256" key="6">
    <source>
        <dbReference type="SAM" id="MobiDB-lite"/>
    </source>
</evidence>
<evidence type="ECO:0000259" key="8">
    <source>
        <dbReference type="PROSITE" id="PS50156"/>
    </source>
</evidence>
<evidence type="ECO:0000256" key="5">
    <source>
        <dbReference type="ARBA" id="ARBA00023136"/>
    </source>
</evidence>
<reference evidence="9 10" key="1">
    <citation type="journal article" date="2013" name="ISME J.">
        <title>Metabolic model for the filamentous 'Candidatus Microthrix parvicella' based on genomic and metagenomic analyses.</title>
        <authorList>
            <person name="Jon McIlroy S."/>
            <person name="Kristiansen R."/>
            <person name="Albertsen M."/>
            <person name="Michael Karst S."/>
            <person name="Rossetti S."/>
            <person name="Lund Nielsen J."/>
            <person name="Tandoi V."/>
            <person name="James Seviour R."/>
            <person name="Nielsen P.H."/>
        </authorList>
    </citation>
    <scope>NUCLEOTIDE SEQUENCE [LARGE SCALE GENOMIC DNA]</scope>
    <source>
        <strain evidence="9 10">RN1</strain>
    </source>
</reference>
<sequence>MRMKERMDRTWRWLAVNMGKHAGIVSVVGLAITIIMGFGLTKLDFATDQDAYLNKDEQVLKDSVEYQDLFGGQAMLAAIRLDEGMTLEDFLSPENQKIFQEIEKTLVAQDGIEAVATPYNTLLLSDTLIQKAPPTKEQAKELANGTITASELPTESDPTASIAGKSLFGAAAAAEADGNTTEAAKRSEDTGATAARLLAIPEAERTLDNVEWRKFLLYDNAGEVRESLRPFFPNANTAQIVTRLKGNMSIELEGEAATFTTNTIDKAAKNLDPAAAEVTVVGAPTLLKDINDYLRGGILKLGAIAILAMILILLVLFDVRWRLLPLGVILIGVTWAFGLAGYLGIPLSLVTISGLPVMLGVGIDYAIQMHSRIEEEVLLDREDHPIQEAAVNLGPALLVVTLDAVFAFTALRFAKVPMIRDFGLLLAVGIAVICVVSIIAPLAALGIREYKSPTSSDTDFSEGRLGRFVVKIGSLPSKLAIPFAIGALLIFVGGLLVESSLTIQGDPIDWVNQSSPTIKKINTIKEQTKSSSELGIFVSSDDVFDQETVDFVHKFAYNQLGERTFTNSEGKDTPALLTASSIVTTLSGILNVPGATPAGEVPRAPNADLVRAAWQVAPPSLQEFTATPPTGPGQAAKNLNLIFRVGYTSLTDGEGVVKDVRGDVKESSPEGVRAVPSGLAVVGVGLLENIESNRILLTYLSIAFVGLFLAVRLRSVVRSVLSLVPVMIATGMASLVAFALGLKLSPMTAVGGPLIVAICTEFTSLMLLRFVEERKRHMAPLEAADTAAARTGRAFIVSGLTGVAGVAVIATSPLPLLRDFGAIVALNVVIALASALVILPPMLVWADAEGREWVSRHLVSEEDLAASRGGGGRKRVKDTSTTDGPKAGDGAIDAPTRT</sequence>
<evidence type="ECO:0000313" key="10">
    <source>
        <dbReference type="Proteomes" id="UP000018291"/>
    </source>
</evidence>
<feature type="transmembrane region" description="Helical" evidence="7">
    <location>
        <begin position="389"/>
        <end position="410"/>
    </location>
</feature>
<keyword evidence="5 7" id="KW-0472">Membrane</keyword>
<dbReference type="AlphaFoldDB" id="R4Z4L2"/>
<evidence type="ECO:0000313" key="9">
    <source>
        <dbReference type="EMBL" id="CCM65673.1"/>
    </source>
</evidence>
<feature type="transmembrane region" description="Helical" evidence="7">
    <location>
        <begin position="21"/>
        <end position="40"/>
    </location>
</feature>
<feature type="transmembrane region" description="Helical" evidence="7">
    <location>
        <begin position="792"/>
        <end position="814"/>
    </location>
</feature>
<evidence type="ECO:0000256" key="4">
    <source>
        <dbReference type="ARBA" id="ARBA00022989"/>
    </source>
</evidence>
<dbReference type="PANTHER" id="PTHR33406">
    <property type="entry name" value="MEMBRANE PROTEIN MJ1562-RELATED"/>
    <property type="match status" value="1"/>
</dbReference>
<keyword evidence="4 7" id="KW-1133">Transmembrane helix</keyword>
<name>R4Z4L2_9ACTN</name>
<feature type="transmembrane region" description="Helical" evidence="7">
    <location>
        <begin position="720"/>
        <end position="742"/>
    </location>
</feature>
<keyword evidence="3 7" id="KW-0812">Transmembrane</keyword>
<dbReference type="Gene3D" id="1.20.1640.10">
    <property type="entry name" value="Multidrug efflux transporter AcrB transmembrane domain"/>
    <property type="match status" value="2"/>
</dbReference>
<dbReference type="eggNOG" id="COG1033">
    <property type="taxonomic scope" value="Bacteria"/>
</dbReference>
<feature type="transmembrane region" description="Helical" evidence="7">
    <location>
        <begin position="323"/>
        <end position="343"/>
    </location>
</feature>
<feature type="transmembrane region" description="Helical" evidence="7">
    <location>
        <begin position="754"/>
        <end position="771"/>
    </location>
</feature>
<dbReference type="HOGENOM" id="CLU_008861_2_0_11"/>
<dbReference type="Pfam" id="PF03176">
    <property type="entry name" value="MMPL"/>
    <property type="match status" value="2"/>
</dbReference>
<evidence type="ECO:0000256" key="3">
    <source>
        <dbReference type="ARBA" id="ARBA00022692"/>
    </source>
</evidence>
<dbReference type="GO" id="GO:0005886">
    <property type="term" value="C:plasma membrane"/>
    <property type="evidence" value="ECO:0007669"/>
    <property type="project" value="UniProtKB-SubCell"/>
</dbReference>
<dbReference type="Proteomes" id="UP000018291">
    <property type="component" value="Unassembled WGS sequence"/>
</dbReference>
<dbReference type="SUPFAM" id="SSF82866">
    <property type="entry name" value="Multidrug efflux transporter AcrB transmembrane domain"/>
    <property type="match status" value="2"/>
</dbReference>
<feature type="domain" description="SSD" evidence="8">
    <location>
        <begin position="336"/>
        <end position="447"/>
    </location>
</feature>
<feature type="transmembrane region" description="Helical" evidence="7">
    <location>
        <begin position="297"/>
        <end position="316"/>
    </location>
</feature>
<dbReference type="PROSITE" id="PS50156">
    <property type="entry name" value="SSD"/>
    <property type="match status" value="2"/>
</dbReference>
<evidence type="ECO:0000256" key="7">
    <source>
        <dbReference type="SAM" id="Phobius"/>
    </source>
</evidence>
<dbReference type="InterPro" id="IPR004869">
    <property type="entry name" value="MMPL_dom"/>
</dbReference>
<dbReference type="InterPro" id="IPR050545">
    <property type="entry name" value="Mycobact_MmpL"/>
</dbReference>
<feature type="region of interest" description="Disordered" evidence="6">
    <location>
        <begin position="865"/>
        <end position="898"/>
    </location>
</feature>
<keyword evidence="10" id="KW-1185">Reference proteome</keyword>
<dbReference type="STRING" id="1229780.BN381_80203"/>
<feature type="domain" description="SSD" evidence="8">
    <location>
        <begin position="719"/>
        <end position="845"/>
    </location>
</feature>
<feature type="transmembrane region" description="Helical" evidence="7">
    <location>
        <begin position="422"/>
        <end position="445"/>
    </location>
</feature>
<comment type="caution">
    <text evidence="9">The sequence shown here is derived from an EMBL/GenBank/DDBJ whole genome shotgun (WGS) entry which is preliminary data.</text>
</comment>
<feature type="transmembrane region" description="Helical" evidence="7">
    <location>
        <begin position="820"/>
        <end position="846"/>
    </location>
</feature>
<evidence type="ECO:0000256" key="1">
    <source>
        <dbReference type="ARBA" id="ARBA00004651"/>
    </source>
</evidence>
<gene>
    <name evidence="9" type="ORF">BN381_80203</name>
</gene>
<organism evidence="9 10">
    <name type="scientific">Candidatus Neomicrothrix parvicella RN1</name>
    <dbReference type="NCBI Taxonomy" id="1229780"/>
    <lineage>
        <taxon>Bacteria</taxon>
        <taxon>Bacillati</taxon>
        <taxon>Actinomycetota</taxon>
        <taxon>Acidimicrobiia</taxon>
        <taxon>Acidimicrobiales</taxon>
        <taxon>Microthrixaceae</taxon>
        <taxon>Candidatus Neomicrothrix</taxon>
    </lineage>
</organism>